<sequence>MPPSTSRLSSHSVSPPPPALLGEDPWAEYEPWQHRRVLLLIAVQHAMLAKPPQGVPAGPTVGPNIARILDEARKALHPPLIIHVRNTGDQGDPDEPNMPGWHLVHEPLAHEPVVDKPKNNAFANTRLGTYICPEAEIVVVGMQSDFCVRATCNAALQRGNEVLLIRGAHATYDRLDVWNNGTITPASKVEKEIEQEMEDAGVILLDMSDLPDLFADR</sequence>
<name>A0A0C3PTV6_PHLG1</name>
<reference evidence="4 5" key="1">
    <citation type="journal article" date="2014" name="PLoS Genet.">
        <title>Analysis of the Phlebiopsis gigantea genome, transcriptome and secretome provides insight into its pioneer colonization strategies of wood.</title>
        <authorList>
            <person name="Hori C."/>
            <person name="Ishida T."/>
            <person name="Igarashi K."/>
            <person name="Samejima M."/>
            <person name="Suzuki H."/>
            <person name="Master E."/>
            <person name="Ferreira P."/>
            <person name="Ruiz-Duenas F.J."/>
            <person name="Held B."/>
            <person name="Canessa P."/>
            <person name="Larrondo L.F."/>
            <person name="Schmoll M."/>
            <person name="Druzhinina I.S."/>
            <person name="Kubicek C.P."/>
            <person name="Gaskell J.A."/>
            <person name="Kersten P."/>
            <person name="St John F."/>
            <person name="Glasner J."/>
            <person name="Sabat G."/>
            <person name="Splinter BonDurant S."/>
            <person name="Syed K."/>
            <person name="Yadav J."/>
            <person name="Mgbeahuruike A.C."/>
            <person name="Kovalchuk A."/>
            <person name="Asiegbu F.O."/>
            <person name="Lackner G."/>
            <person name="Hoffmeister D."/>
            <person name="Rencoret J."/>
            <person name="Gutierrez A."/>
            <person name="Sun H."/>
            <person name="Lindquist E."/>
            <person name="Barry K."/>
            <person name="Riley R."/>
            <person name="Grigoriev I.V."/>
            <person name="Henrissat B."/>
            <person name="Kues U."/>
            <person name="Berka R.M."/>
            <person name="Martinez A.T."/>
            <person name="Covert S.F."/>
            <person name="Blanchette R.A."/>
            <person name="Cullen D."/>
        </authorList>
    </citation>
    <scope>NUCLEOTIDE SEQUENCE [LARGE SCALE GENOMIC DNA]</scope>
    <source>
        <strain evidence="4 5">11061_1 CR5-6</strain>
    </source>
</reference>
<dbReference type="GO" id="GO:0016787">
    <property type="term" value="F:hydrolase activity"/>
    <property type="evidence" value="ECO:0007669"/>
    <property type="project" value="UniProtKB-KW"/>
</dbReference>
<evidence type="ECO:0000313" key="5">
    <source>
        <dbReference type="Proteomes" id="UP000053257"/>
    </source>
</evidence>
<keyword evidence="2" id="KW-0378">Hydrolase</keyword>
<dbReference type="STRING" id="745531.A0A0C3PTV6"/>
<dbReference type="InterPro" id="IPR050272">
    <property type="entry name" value="Isochorismatase-like_hydrls"/>
</dbReference>
<gene>
    <name evidence="4" type="ORF">PHLGIDRAFT_173314</name>
</gene>
<dbReference type="PROSITE" id="PS01090">
    <property type="entry name" value="TATD_2"/>
    <property type="match status" value="1"/>
</dbReference>
<dbReference type="Proteomes" id="UP000053257">
    <property type="component" value="Unassembled WGS sequence"/>
</dbReference>
<dbReference type="Pfam" id="PF00857">
    <property type="entry name" value="Isochorismatase"/>
    <property type="match status" value="1"/>
</dbReference>
<evidence type="ECO:0000259" key="3">
    <source>
        <dbReference type="Pfam" id="PF00857"/>
    </source>
</evidence>
<feature type="domain" description="Isochorismatase-like" evidence="3">
    <location>
        <begin position="37"/>
        <end position="174"/>
    </location>
</feature>
<proteinExistence type="inferred from homology"/>
<dbReference type="HOGENOM" id="CLU_068979_11_0_1"/>
<dbReference type="InterPro" id="IPR036380">
    <property type="entry name" value="Isochorismatase-like_sf"/>
</dbReference>
<dbReference type="OrthoDB" id="167809at2759"/>
<evidence type="ECO:0000313" key="4">
    <source>
        <dbReference type="EMBL" id="KIP11033.1"/>
    </source>
</evidence>
<keyword evidence="5" id="KW-1185">Reference proteome</keyword>
<dbReference type="SUPFAM" id="SSF52499">
    <property type="entry name" value="Isochorismatase-like hydrolases"/>
    <property type="match status" value="1"/>
</dbReference>
<accession>A0A0C3PTV6</accession>
<evidence type="ECO:0000256" key="1">
    <source>
        <dbReference type="ARBA" id="ARBA00006336"/>
    </source>
</evidence>
<dbReference type="Gene3D" id="3.40.50.850">
    <property type="entry name" value="Isochorismatase-like"/>
    <property type="match status" value="1"/>
</dbReference>
<organism evidence="4 5">
    <name type="scientific">Phlebiopsis gigantea (strain 11061_1 CR5-6)</name>
    <name type="common">White-rot fungus</name>
    <name type="synonym">Peniophora gigantea</name>
    <dbReference type="NCBI Taxonomy" id="745531"/>
    <lineage>
        <taxon>Eukaryota</taxon>
        <taxon>Fungi</taxon>
        <taxon>Dikarya</taxon>
        <taxon>Basidiomycota</taxon>
        <taxon>Agaricomycotina</taxon>
        <taxon>Agaricomycetes</taxon>
        <taxon>Polyporales</taxon>
        <taxon>Phanerochaetaceae</taxon>
        <taxon>Phlebiopsis</taxon>
    </lineage>
</organism>
<dbReference type="InterPro" id="IPR000868">
    <property type="entry name" value="Isochorismatase-like_dom"/>
</dbReference>
<dbReference type="EMBL" id="KN840449">
    <property type="protein sequence ID" value="KIP11033.1"/>
    <property type="molecule type" value="Genomic_DNA"/>
</dbReference>
<dbReference type="PANTHER" id="PTHR43540:SF1">
    <property type="entry name" value="ISOCHORISMATASE HYDROLASE"/>
    <property type="match status" value="1"/>
</dbReference>
<dbReference type="AlphaFoldDB" id="A0A0C3PTV6"/>
<protein>
    <recommendedName>
        <fullName evidence="3">Isochorismatase-like domain-containing protein</fullName>
    </recommendedName>
</protein>
<dbReference type="PANTHER" id="PTHR43540">
    <property type="entry name" value="PEROXYUREIDOACRYLATE/UREIDOACRYLATE AMIDOHYDROLASE-RELATED"/>
    <property type="match status" value="1"/>
</dbReference>
<comment type="similarity">
    <text evidence="1">Belongs to the isochorismatase family.</text>
</comment>
<dbReference type="InterPro" id="IPR018228">
    <property type="entry name" value="DNase_TatD-rel_CS"/>
</dbReference>
<evidence type="ECO:0000256" key="2">
    <source>
        <dbReference type="ARBA" id="ARBA00022801"/>
    </source>
</evidence>